<dbReference type="InterPro" id="IPR009218">
    <property type="entry name" value="HD_phosphohydro"/>
</dbReference>
<evidence type="ECO:0000313" key="1">
    <source>
        <dbReference type="EMBL" id="GGJ81178.1"/>
    </source>
</evidence>
<dbReference type="Proteomes" id="UP000635726">
    <property type="component" value="Unassembled WGS sequence"/>
</dbReference>
<comment type="caution">
    <text evidence="1">The sequence shown here is derived from an EMBL/GenBank/DDBJ whole genome shotgun (WGS) entry which is preliminary data.</text>
</comment>
<gene>
    <name evidence="1" type="ORF">GCM10008939_26500</name>
</gene>
<name>A0A917US50_9DEIO</name>
<sequence>MSGAAGMTGQDAGRLLRLAPAFCLPFYAEAGRAYHTAAHVQAMLDALAERGVLTDTLGLAVWGHDLIYDARGTDSEARSAERFGAWLESQGAEGELVAEVRRLIVETEHRAPPTDRAAALLVDADLGVFGAPDAAFWAYERAIRAEYRFVPWPAYQAGRTRVLEGFLGRAVYVTPEFSGLEGGARTHLQAAVTVLAGARDEVDAQDRWDALLRSRAPQA</sequence>
<keyword evidence="2" id="KW-1185">Reference proteome</keyword>
<evidence type="ECO:0000313" key="2">
    <source>
        <dbReference type="Proteomes" id="UP000635726"/>
    </source>
</evidence>
<dbReference type="SUPFAM" id="SSF109604">
    <property type="entry name" value="HD-domain/PDEase-like"/>
    <property type="match status" value="1"/>
</dbReference>
<evidence type="ECO:0008006" key="3">
    <source>
        <dbReference type="Google" id="ProtNLM"/>
    </source>
</evidence>
<dbReference type="AlphaFoldDB" id="A0A917US50"/>
<reference evidence="1" key="1">
    <citation type="journal article" date="2014" name="Int. J. Syst. Evol. Microbiol.">
        <title>Complete genome sequence of Corynebacterium casei LMG S-19264T (=DSM 44701T), isolated from a smear-ripened cheese.</title>
        <authorList>
            <consortium name="US DOE Joint Genome Institute (JGI-PGF)"/>
            <person name="Walter F."/>
            <person name="Albersmeier A."/>
            <person name="Kalinowski J."/>
            <person name="Ruckert C."/>
        </authorList>
    </citation>
    <scope>NUCLEOTIDE SEQUENCE</scope>
    <source>
        <strain evidence="1">JCM 14371</strain>
    </source>
</reference>
<dbReference type="PANTHER" id="PTHR21174:SF0">
    <property type="entry name" value="HD PHOSPHOHYDROLASE FAMILY PROTEIN-RELATED"/>
    <property type="match status" value="1"/>
</dbReference>
<dbReference type="PANTHER" id="PTHR21174">
    <property type="match status" value="1"/>
</dbReference>
<protein>
    <recommendedName>
        <fullName evidence="3">Phosphohydrolase</fullName>
    </recommendedName>
</protein>
<accession>A0A917US50</accession>
<reference evidence="1" key="2">
    <citation type="submission" date="2020-09" db="EMBL/GenBank/DDBJ databases">
        <authorList>
            <person name="Sun Q."/>
            <person name="Ohkuma M."/>
        </authorList>
    </citation>
    <scope>NUCLEOTIDE SEQUENCE</scope>
    <source>
        <strain evidence="1">JCM 14371</strain>
    </source>
</reference>
<dbReference type="EMBL" id="BMOE01000009">
    <property type="protein sequence ID" value="GGJ81178.1"/>
    <property type="molecule type" value="Genomic_DNA"/>
</dbReference>
<organism evidence="1 2">
    <name type="scientific">Deinococcus aquiradiocola</name>
    <dbReference type="NCBI Taxonomy" id="393059"/>
    <lineage>
        <taxon>Bacteria</taxon>
        <taxon>Thermotogati</taxon>
        <taxon>Deinococcota</taxon>
        <taxon>Deinococci</taxon>
        <taxon>Deinococcales</taxon>
        <taxon>Deinococcaceae</taxon>
        <taxon>Deinococcus</taxon>
    </lineage>
</organism>
<dbReference type="Gene3D" id="1.10.3210.10">
    <property type="entry name" value="Hypothetical protein af1432"/>
    <property type="match status" value="1"/>
</dbReference>
<proteinExistence type="predicted"/>